<comment type="caution">
    <text evidence="7">The sequence shown here is derived from an EMBL/GenBank/DDBJ whole genome shotgun (WGS) entry which is preliminary data.</text>
</comment>
<dbReference type="Proteomes" id="UP000658656">
    <property type="component" value="Unassembled WGS sequence"/>
</dbReference>
<keyword evidence="2" id="KW-0276">Fatty acid metabolism</keyword>
<proteinExistence type="inferred from homology"/>
<dbReference type="RefSeq" id="WP_145935660.1">
    <property type="nucleotide sequence ID" value="NZ_BNAV01000014.1"/>
</dbReference>
<evidence type="ECO:0000256" key="6">
    <source>
        <dbReference type="ARBA" id="ARBA00040545"/>
    </source>
</evidence>
<comment type="function">
    <text evidence="5">May play a role in fatty acid biosynthesis and insulin sensitivity.</text>
</comment>
<name>A0A8H9J345_9PSEU</name>
<keyword evidence="3" id="KW-0809">Transit peptide</keyword>
<dbReference type="OrthoDB" id="370015at2"/>
<reference evidence="7" key="1">
    <citation type="journal article" date="2014" name="Int. J. Syst. Evol. Microbiol.">
        <title>Complete genome sequence of Corynebacterium casei LMG S-19264T (=DSM 44701T), isolated from a smear-ripened cheese.</title>
        <authorList>
            <consortium name="US DOE Joint Genome Institute (JGI-PGF)"/>
            <person name="Walter F."/>
            <person name="Albersmeier A."/>
            <person name="Kalinowski J."/>
            <person name="Ruckert C."/>
        </authorList>
    </citation>
    <scope>NUCLEOTIDE SEQUENCE</scope>
    <source>
        <strain evidence="7">CGMCC 4.7679</strain>
    </source>
</reference>
<accession>A0A8H9J345</accession>
<dbReference type="InterPro" id="IPR029045">
    <property type="entry name" value="ClpP/crotonase-like_dom_sf"/>
</dbReference>
<keyword evidence="4" id="KW-0443">Lipid metabolism</keyword>
<evidence type="ECO:0000256" key="2">
    <source>
        <dbReference type="ARBA" id="ARBA00022832"/>
    </source>
</evidence>
<dbReference type="PANTHER" id="PTHR43602">
    <property type="match status" value="1"/>
</dbReference>
<dbReference type="Gene3D" id="1.10.12.10">
    <property type="entry name" value="Lyase 2-enoyl-coa Hydratase, Chain A, domain 2"/>
    <property type="match status" value="1"/>
</dbReference>
<evidence type="ECO:0000256" key="1">
    <source>
        <dbReference type="ARBA" id="ARBA00005254"/>
    </source>
</evidence>
<dbReference type="GO" id="GO:0006631">
    <property type="term" value="P:fatty acid metabolic process"/>
    <property type="evidence" value="ECO:0007669"/>
    <property type="project" value="UniProtKB-KW"/>
</dbReference>
<comment type="similarity">
    <text evidence="1">Belongs to the enoyl-CoA hydratase/isomerase family.</text>
</comment>
<organism evidence="7 8">
    <name type="scientific">Amycolatopsis bartoniae</name>
    <dbReference type="NCBI Taxonomy" id="941986"/>
    <lineage>
        <taxon>Bacteria</taxon>
        <taxon>Bacillati</taxon>
        <taxon>Actinomycetota</taxon>
        <taxon>Actinomycetes</taxon>
        <taxon>Pseudonocardiales</taxon>
        <taxon>Pseudonocardiaceae</taxon>
        <taxon>Amycolatopsis</taxon>
    </lineage>
</organism>
<evidence type="ECO:0000313" key="7">
    <source>
        <dbReference type="EMBL" id="GHF80830.1"/>
    </source>
</evidence>
<dbReference type="Gene3D" id="3.90.226.10">
    <property type="entry name" value="2-enoyl-CoA Hydratase, Chain A, domain 1"/>
    <property type="match status" value="1"/>
</dbReference>
<dbReference type="EMBL" id="BNAV01000014">
    <property type="protein sequence ID" value="GHF80830.1"/>
    <property type="molecule type" value="Genomic_DNA"/>
</dbReference>
<dbReference type="InterPro" id="IPR052377">
    <property type="entry name" value="Mitochondrial_ECH-domain"/>
</dbReference>
<dbReference type="AlphaFoldDB" id="A0A8H9J345"/>
<keyword evidence="8" id="KW-1185">Reference proteome</keyword>
<evidence type="ECO:0000313" key="8">
    <source>
        <dbReference type="Proteomes" id="UP000658656"/>
    </source>
</evidence>
<evidence type="ECO:0000256" key="3">
    <source>
        <dbReference type="ARBA" id="ARBA00022946"/>
    </source>
</evidence>
<sequence>MGEYQHLLVKREDATITITMNRPARRNSLSEEHLRELLAAFREASTADATGIVLAAAGPVFSAGHDFGDVAARDLDGVRALLRLCTDLMHTIQSVPQVVVARVHGLATAAGCQLVASCDLAVAAESAGFALPGGKGGWFCHTPAVPVARAVGRKRLMELALTGDPIDAATALDWGLVNRVVPDEQLDEAVAELLGRATRGSRASKAMGKATLYAQLDRPEADAYAIALEVMAAASQTPDAREGMAAFLEKRKPNWD</sequence>
<dbReference type="CDD" id="cd06558">
    <property type="entry name" value="crotonase-like"/>
    <property type="match status" value="1"/>
</dbReference>
<evidence type="ECO:0000256" key="5">
    <source>
        <dbReference type="ARBA" id="ARBA00037410"/>
    </source>
</evidence>
<protein>
    <recommendedName>
        <fullName evidence="6">Enoyl-CoA hydratase domain-containing protein 3, mitochondrial</fullName>
    </recommendedName>
</protein>
<dbReference type="GO" id="GO:0016836">
    <property type="term" value="F:hydro-lyase activity"/>
    <property type="evidence" value="ECO:0007669"/>
    <property type="project" value="TreeGrafter"/>
</dbReference>
<dbReference type="InterPro" id="IPR001753">
    <property type="entry name" value="Enoyl-CoA_hydra/iso"/>
</dbReference>
<reference evidence="7" key="2">
    <citation type="submission" date="2020-09" db="EMBL/GenBank/DDBJ databases">
        <authorList>
            <person name="Sun Q."/>
            <person name="Zhou Y."/>
        </authorList>
    </citation>
    <scope>NUCLEOTIDE SEQUENCE</scope>
    <source>
        <strain evidence="7">CGMCC 4.7679</strain>
    </source>
</reference>
<dbReference type="InterPro" id="IPR014748">
    <property type="entry name" value="Enoyl-CoA_hydra_C"/>
</dbReference>
<dbReference type="SUPFAM" id="SSF52096">
    <property type="entry name" value="ClpP/crotonase"/>
    <property type="match status" value="1"/>
</dbReference>
<dbReference type="PANTHER" id="PTHR43602:SF1">
    <property type="entry name" value="ENOYL-COA HYDRATASE DOMAIN-CONTAINING PROTEIN 3, MITOCHONDRIAL"/>
    <property type="match status" value="1"/>
</dbReference>
<gene>
    <name evidence="7" type="primary">paaG</name>
    <name evidence="7" type="ORF">GCM10017566_63700</name>
</gene>
<evidence type="ECO:0000256" key="4">
    <source>
        <dbReference type="ARBA" id="ARBA00023098"/>
    </source>
</evidence>
<dbReference type="Pfam" id="PF00378">
    <property type="entry name" value="ECH_1"/>
    <property type="match status" value="1"/>
</dbReference>